<feature type="chain" id="PRO_5031416475" evidence="1">
    <location>
        <begin position="31"/>
        <end position="62"/>
    </location>
</feature>
<evidence type="ECO:0000256" key="1">
    <source>
        <dbReference type="SAM" id="SignalP"/>
    </source>
</evidence>
<name>A0A7X6D0F2_9ACTN</name>
<proteinExistence type="predicted"/>
<keyword evidence="1" id="KW-0732">Signal</keyword>
<evidence type="ECO:0000313" key="3">
    <source>
        <dbReference type="Proteomes" id="UP000578686"/>
    </source>
</evidence>
<gene>
    <name evidence="2" type="ORF">HCN56_09550</name>
</gene>
<feature type="signal peptide" evidence="1">
    <location>
        <begin position="1"/>
        <end position="30"/>
    </location>
</feature>
<dbReference type="Proteomes" id="UP000578686">
    <property type="component" value="Unassembled WGS sequence"/>
</dbReference>
<accession>A0A7X6D0F2</accession>
<reference evidence="2 3" key="1">
    <citation type="submission" date="2020-03" db="EMBL/GenBank/DDBJ databases">
        <title>Draft genome of Streptomyces sp. ventii, isolated from the Axial Seamount in the Pacific Ocean, and resequencing of the two type strains Streptomyces lonarensis strain NCL 716 and Streptomyces bohaiensis strain 11A07.</title>
        <authorList>
            <person name="Loughran R.M."/>
            <person name="Pfannmuller K.M."/>
            <person name="Wasson B.J."/>
            <person name="Deadmond M.C."/>
            <person name="Paddock B.E."/>
            <person name="Koyack M.J."/>
            <person name="Gallegos D.A."/>
            <person name="Mitchell E.A."/>
            <person name="Ushijima B."/>
            <person name="Saw J.H."/>
            <person name="Mcphail K.L."/>
            <person name="Videau P."/>
        </authorList>
    </citation>
    <scope>NUCLEOTIDE SEQUENCE [LARGE SCALE GENOMIC DNA]</scope>
    <source>
        <strain evidence="2 3">NCL716</strain>
    </source>
</reference>
<protein>
    <submittedName>
        <fullName evidence="2">Uncharacterized protein</fullName>
    </submittedName>
</protein>
<dbReference type="RefSeq" id="WP_167969096.1">
    <property type="nucleotide sequence ID" value="NZ_BHZG01000188.1"/>
</dbReference>
<keyword evidence="3" id="KW-1185">Reference proteome</keyword>
<dbReference type="AlphaFoldDB" id="A0A7X6D0F2"/>
<evidence type="ECO:0000313" key="2">
    <source>
        <dbReference type="EMBL" id="NJQ05815.1"/>
    </source>
</evidence>
<organism evidence="2 3">
    <name type="scientific">Streptomyces lonarensis</name>
    <dbReference type="NCBI Taxonomy" id="700599"/>
    <lineage>
        <taxon>Bacteria</taxon>
        <taxon>Bacillati</taxon>
        <taxon>Actinomycetota</taxon>
        <taxon>Actinomycetes</taxon>
        <taxon>Kitasatosporales</taxon>
        <taxon>Streptomycetaceae</taxon>
        <taxon>Streptomyces</taxon>
    </lineage>
</organism>
<sequence>MIKVAALRTGLVAATLAATVSVLGTTAAHAEESVTQPVPNTQLAELIAEHGVKAQLQNNPWD</sequence>
<comment type="caution">
    <text evidence="2">The sequence shown here is derived from an EMBL/GenBank/DDBJ whole genome shotgun (WGS) entry which is preliminary data.</text>
</comment>
<dbReference type="EMBL" id="JAAVJD010000052">
    <property type="protein sequence ID" value="NJQ05815.1"/>
    <property type="molecule type" value="Genomic_DNA"/>
</dbReference>